<organism evidence="2 3">
    <name type="scientific">Heterostelium pallidum (strain ATCC 26659 / Pp 5 / PN500)</name>
    <name type="common">Cellular slime mold</name>
    <name type="synonym">Polysphondylium pallidum</name>
    <dbReference type="NCBI Taxonomy" id="670386"/>
    <lineage>
        <taxon>Eukaryota</taxon>
        <taxon>Amoebozoa</taxon>
        <taxon>Evosea</taxon>
        <taxon>Eumycetozoa</taxon>
        <taxon>Dictyostelia</taxon>
        <taxon>Acytosteliales</taxon>
        <taxon>Acytosteliaceae</taxon>
        <taxon>Heterostelium</taxon>
    </lineage>
</organism>
<evidence type="ECO:0000313" key="3">
    <source>
        <dbReference type="Proteomes" id="UP000001396"/>
    </source>
</evidence>
<dbReference type="PANTHER" id="PTHR33714:SF1">
    <property type="entry name" value="TRANSMEMBRANE PROTEIN"/>
    <property type="match status" value="1"/>
</dbReference>
<keyword evidence="1" id="KW-0732">Signal</keyword>
<dbReference type="GeneID" id="31367034"/>
<dbReference type="InParanoid" id="D3BVH5"/>
<keyword evidence="3" id="KW-1185">Reference proteome</keyword>
<dbReference type="Proteomes" id="UP000001396">
    <property type="component" value="Unassembled WGS sequence"/>
</dbReference>
<comment type="caution">
    <text evidence="2">The sequence shown here is derived from an EMBL/GenBank/DDBJ whole genome shotgun (WGS) entry which is preliminary data.</text>
</comment>
<feature type="signal peptide" evidence="1">
    <location>
        <begin position="1"/>
        <end position="23"/>
    </location>
</feature>
<name>D3BVH5_HETP5</name>
<reference evidence="2 3" key="1">
    <citation type="journal article" date="2011" name="Genome Res.">
        <title>Phylogeny-wide analysis of social amoeba genomes highlights ancient origins for complex intercellular communication.</title>
        <authorList>
            <person name="Heidel A.J."/>
            <person name="Lawal H.M."/>
            <person name="Felder M."/>
            <person name="Schilde C."/>
            <person name="Helps N.R."/>
            <person name="Tunggal B."/>
            <person name="Rivero F."/>
            <person name="John U."/>
            <person name="Schleicher M."/>
            <person name="Eichinger L."/>
            <person name="Platzer M."/>
            <person name="Noegel A.A."/>
            <person name="Schaap P."/>
            <person name="Gloeckner G."/>
        </authorList>
    </citation>
    <scope>NUCLEOTIDE SEQUENCE [LARGE SCALE GENOMIC DNA]</scope>
    <source>
        <strain evidence="3">ATCC 26659 / Pp 5 / PN500</strain>
    </source>
</reference>
<protein>
    <submittedName>
        <fullName evidence="2">Uncharacterized protein</fullName>
    </submittedName>
</protein>
<sequence length="210" mass="23277">MNSSNFINITTVILLSLVSVSLAGQQYGFAYLKYFNTQNCSSESEYGGSFQKAGTCVGKMIYDCSGGPDKIGVQKYKDYECTVPIGKMIYHQTNTCLEHVINNEYYGYSASCVDSLLLPQQSTVNFGFTGNCESPNWKEHIIISNYNLLDKCVLLPHGSAQYSCNSTDLITSSYTAYNNNCGGEPERINTTPFSVLNFCSEINEINFCLD</sequence>
<gene>
    <name evidence="2" type="ORF">PPL_11566</name>
</gene>
<dbReference type="OMA" id="TANTCAT"/>
<accession>D3BVH5</accession>
<feature type="chain" id="PRO_5003041641" evidence="1">
    <location>
        <begin position="24"/>
        <end position="210"/>
    </location>
</feature>
<dbReference type="RefSeq" id="XP_020426732.1">
    <property type="nucleotide sequence ID" value="XM_020582316.1"/>
</dbReference>
<proteinExistence type="predicted"/>
<dbReference type="PANTHER" id="PTHR33714">
    <property type="entry name" value="COUNTING FACTOR-ASSOCIATED PROTEIN A-RELATED"/>
    <property type="match status" value="1"/>
</dbReference>
<evidence type="ECO:0000256" key="1">
    <source>
        <dbReference type="SAM" id="SignalP"/>
    </source>
</evidence>
<dbReference type="FunCoup" id="D3BVH5">
    <property type="interactions" value="804"/>
</dbReference>
<dbReference type="EMBL" id="ADBJ01000062">
    <property type="protein sequence ID" value="EFA74598.1"/>
    <property type="molecule type" value="Genomic_DNA"/>
</dbReference>
<dbReference type="AlphaFoldDB" id="D3BVH5"/>
<evidence type="ECO:0000313" key="2">
    <source>
        <dbReference type="EMBL" id="EFA74598.1"/>
    </source>
</evidence>